<dbReference type="RefSeq" id="WP_184324561.1">
    <property type="nucleotide sequence ID" value="NZ_JACHLZ010000001.1"/>
</dbReference>
<keyword evidence="2" id="KW-1185">Reference proteome</keyword>
<organism evidence="1 2">
    <name type="scientific">Brachybacterium aquaticum</name>
    <dbReference type="NCBI Taxonomy" id="1432564"/>
    <lineage>
        <taxon>Bacteria</taxon>
        <taxon>Bacillati</taxon>
        <taxon>Actinomycetota</taxon>
        <taxon>Actinomycetes</taxon>
        <taxon>Micrococcales</taxon>
        <taxon>Dermabacteraceae</taxon>
        <taxon>Brachybacterium</taxon>
    </lineage>
</organism>
<proteinExistence type="predicted"/>
<comment type="caution">
    <text evidence="1">The sequence shown here is derived from an EMBL/GenBank/DDBJ whole genome shotgun (WGS) entry which is preliminary data.</text>
</comment>
<sequence>MTAQLLGGPPKKLRSRAKARAGIVALQEEAQAQRAATASAAQTVLEQLQQAPEHRVPMQQVFEDSRQPERRVMEALQQLASTGQILLDTRATTITLAGN</sequence>
<evidence type="ECO:0000313" key="1">
    <source>
        <dbReference type="EMBL" id="MBB5831027.1"/>
    </source>
</evidence>
<dbReference type="EMBL" id="JACHLZ010000001">
    <property type="protein sequence ID" value="MBB5831027.1"/>
    <property type="molecule type" value="Genomic_DNA"/>
</dbReference>
<protein>
    <submittedName>
        <fullName evidence="1">Uncharacterized protein</fullName>
    </submittedName>
</protein>
<name>A0A841AAQ9_9MICO</name>
<accession>A0A841AAQ9</accession>
<reference evidence="1 2" key="1">
    <citation type="submission" date="2020-08" db="EMBL/GenBank/DDBJ databases">
        <title>Sequencing the genomes of 1000 actinobacteria strains.</title>
        <authorList>
            <person name="Klenk H.-P."/>
        </authorList>
    </citation>
    <scope>NUCLEOTIDE SEQUENCE [LARGE SCALE GENOMIC DNA]</scope>
    <source>
        <strain evidence="1 2">DSM 28796</strain>
    </source>
</reference>
<dbReference type="AlphaFoldDB" id="A0A841AAQ9"/>
<evidence type="ECO:0000313" key="2">
    <source>
        <dbReference type="Proteomes" id="UP000588158"/>
    </source>
</evidence>
<gene>
    <name evidence="1" type="ORF">HNR70_000840</name>
</gene>
<dbReference type="Proteomes" id="UP000588158">
    <property type="component" value="Unassembled WGS sequence"/>
</dbReference>